<dbReference type="AlphaFoldDB" id="A0A2P4UPK6"/>
<reference evidence="1 2" key="1">
    <citation type="journal article" date="2017" name="Chemistry">
        <title>Isolation, Biosynthesis and Chemical Modifications of Rubterolones A-F: Rare Tropolone Alkaloids from Actinomadura sp. 5-2.</title>
        <authorList>
            <person name="Guo H."/>
            <person name="Benndorf R."/>
            <person name="Leichnitz D."/>
            <person name="Klassen J.L."/>
            <person name="Vollmers J."/>
            <person name="Gorls H."/>
            <person name="Steinacker M."/>
            <person name="Weigel C."/>
            <person name="Dahse H.M."/>
            <person name="Kaster A.K."/>
            <person name="de Beer Z.W."/>
            <person name="Poulsen M."/>
            <person name="Beemelmanns C."/>
        </authorList>
    </citation>
    <scope>NUCLEOTIDE SEQUENCE [LARGE SCALE GENOMIC DNA]</scope>
    <source>
        <strain evidence="1 2">5-2</strain>
    </source>
</reference>
<keyword evidence="2" id="KW-1185">Reference proteome</keyword>
<dbReference type="EMBL" id="MTBP01000001">
    <property type="protein sequence ID" value="POM26986.1"/>
    <property type="molecule type" value="Genomic_DNA"/>
</dbReference>
<comment type="caution">
    <text evidence="1">The sequence shown here is derived from an EMBL/GenBank/DDBJ whole genome shotgun (WGS) entry which is preliminary data.</text>
</comment>
<gene>
    <name evidence="1" type="ORF">BTM25_13940</name>
</gene>
<dbReference type="Proteomes" id="UP000242367">
    <property type="component" value="Unassembled WGS sequence"/>
</dbReference>
<organism evidence="1 2">
    <name type="scientific">Actinomadura rubteroloni</name>
    <dbReference type="NCBI Taxonomy" id="1926885"/>
    <lineage>
        <taxon>Bacteria</taxon>
        <taxon>Bacillati</taxon>
        <taxon>Actinomycetota</taxon>
        <taxon>Actinomycetes</taxon>
        <taxon>Streptosporangiales</taxon>
        <taxon>Thermomonosporaceae</taxon>
        <taxon>Actinomadura</taxon>
    </lineage>
</organism>
<sequence>MAGRVTVSRVDDGTGDAALADLIQEGRPGPAEPERLGRHDVLVERAGLGTSVYLVKHGRVLTLRANHGYREDVAEALLDAVADLMADDLGPVVRLRPLSVPGFPLDRAALLGPGETDFFARRPGLAERGLQVVPVHRGEAMDGESAAEFRWAVFGRGLGLREAHWDRAPEPRAVLVRGRRRPATVRARTVLDREAPALLDGRDLCVRDMRGHELRLVREWDRLRGTLIEAGGDPLPVDVPRLGAWAVLGPLFFGADPADVVRIAPGDPEPMLEIRVADPGRGRADVEMHPETLDACLAWVRALTPENGAFLVFAGQSGGVVQMVWEDDGLWLETPEPERRRSRGRHASLDEAERMVEILARDDRVAVDELGGLTEIPLDV</sequence>
<protein>
    <submittedName>
        <fullName evidence="1">Uncharacterized protein</fullName>
    </submittedName>
</protein>
<accession>A0A2P4UPK6</accession>
<name>A0A2P4UPK6_9ACTN</name>
<proteinExistence type="predicted"/>
<evidence type="ECO:0000313" key="2">
    <source>
        <dbReference type="Proteomes" id="UP000242367"/>
    </source>
</evidence>
<evidence type="ECO:0000313" key="1">
    <source>
        <dbReference type="EMBL" id="POM26986.1"/>
    </source>
</evidence>